<accession>A0ACD1HKA7</accession>
<gene>
    <name evidence="1" type="ORF">BO66DRAFT_435041</name>
</gene>
<evidence type="ECO:0000313" key="1">
    <source>
        <dbReference type="EMBL" id="RAH74054.1"/>
    </source>
</evidence>
<dbReference type="EMBL" id="KZ824937">
    <property type="protein sequence ID" value="RAH74054.1"/>
    <property type="molecule type" value="Genomic_DNA"/>
</dbReference>
<sequence>MFGAENSSAEDDDDDIKDDDDDDGASADDEIGIISSANLPNAFGAWQFTWTPTNEWDSN</sequence>
<proteinExistence type="predicted"/>
<name>A0ACD1HKA7_9EURO</name>
<dbReference type="Proteomes" id="UP000249661">
    <property type="component" value="Unassembled WGS sequence"/>
</dbReference>
<keyword evidence="2" id="KW-1185">Reference proteome</keyword>
<organism evidence="1 2">
    <name type="scientific">Aspergillus aculeatinus CBS 121060</name>
    <dbReference type="NCBI Taxonomy" id="1448322"/>
    <lineage>
        <taxon>Eukaryota</taxon>
        <taxon>Fungi</taxon>
        <taxon>Dikarya</taxon>
        <taxon>Ascomycota</taxon>
        <taxon>Pezizomycotina</taxon>
        <taxon>Eurotiomycetes</taxon>
        <taxon>Eurotiomycetidae</taxon>
        <taxon>Eurotiales</taxon>
        <taxon>Aspergillaceae</taxon>
        <taxon>Aspergillus</taxon>
        <taxon>Aspergillus subgen. Circumdati</taxon>
    </lineage>
</organism>
<protein>
    <submittedName>
        <fullName evidence="1">Uncharacterized protein</fullName>
    </submittedName>
</protein>
<evidence type="ECO:0000313" key="2">
    <source>
        <dbReference type="Proteomes" id="UP000249661"/>
    </source>
</evidence>
<reference evidence="1" key="1">
    <citation type="submission" date="2018-02" db="EMBL/GenBank/DDBJ databases">
        <title>The genomes of Aspergillus section Nigri reveals drivers in fungal speciation.</title>
        <authorList>
            <consortium name="DOE Joint Genome Institute"/>
            <person name="Vesth T.C."/>
            <person name="Nybo J."/>
            <person name="Theobald S."/>
            <person name="Brandl J."/>
            <person name="Frisvad J.C."/>
            <person name="Nielsen K.F."/>
            <person name="Lyhne E.K."/>
            <person name="Kogle M.E."/>
            <person name="Kuo A."/>
            <person name="Riley R."/>
            <person name="Clum A."/>
            <person name="Nolan M."/>
            <person name="Lipzen A."/>
            <person name="Salamov A."/>
            <person name="Henrissat B."/>
            <person name="Wiebenga A."/>
            <person name="De vries R.P."/>
            <person name="Grigoriev I.V."/>
            <person name="Mortensen U.H."/>
            <person name="Andersen M.R."/>
            <person name="Baker S.E."/>
        </authorList>
    </citation>
    <scope>NUCLEOTIDE SEQUENCE</scope>
    <source>
        <strain evidence="1">CBS 121060</strain>
    </source>
</reference>